<dbReference type="NCBIfam" id="TIGR00724">
    <property type="entry name" value="urea_amlyse_rel"/>
    <property type="match status" value="1"/>
</dbReference>
<evidence type="ECO:0000256" key="3">
    <source>
        <dbReference type="ARBA" id="ARBA00022840"/>
    </source>
</evidence>
<dbReference type="PANTHER" id="PTHR43309:SF5">
    <property type="entry name" value="5-OXOPROLINASE SUBUNIT C"/>
    <property type="match status" value="1"/>
</dbReference>
<dbReference type="Pfam" id="PF02626">
    <property type="entry name" value="CT_A_B"/>
    <property type="match status" value="1"/>
</dbReference>
<evidence type="ECO:0000256" key="2">
    <source>
        <dbReference type="ARBA" id="ARBA00022801"/>
    </source>
</evidence>
<organism evidence="6 7">
    <name type="scientific">Loigolactobacillus zhaoyuanensis</name>
    <dbReference type="NCBI Taxonomy" id="2486017"/>
    <lineage>
        <taxon>Bacteria</taxon>
        <taxon>Bacillati</taxon>
        <taxon>Bacillota</taxon>
        <taxon>Bacilli</taxon>
        <taxon>Lactobacillales</taxon>
        <taxon>Lactobacillaceae</taxon>
        <taxon>Loigolactobacillus</taxon>
    </lineage>
</organism>
<proteinExistence type="predicted"/>
<comment type="caution">
    <text evidence="6">The sequence shown here is derived from an EMBL/GenBank/DDBJ whole genome shotgun (WGS) entry which is preliminary data.</text>
</comment>
<dbReference type="RefSeq" id="WP_407137561.1">
    <property type="nucleotide sequence ID" value="NZ_JBGQPK010000045.1"/>
</dbReference>
<evidence type="ECO:0000313" key="6">
    <source>
        <dbReference type="EMBL" id="MFL2029885.1"/>
    </source>
</evidence>
<gene>
    <name evidence="6" type="ORF">ACEN34_09675</name>
</gene>
<evidence type="ECO:0000256" key="1">
    <source>
        <dbReference type="ARBA" id="ARBA00022741"/>
    </source>
</evidence>
<dbReference type="InterPro" id="IPR003778">
    <property type="entry name" value="CT_A_B"/>
</dbReference>
<feature type="coiled-coil region" evidence="4">
    <location>
        <begin position="291"/>
        <end position="318"/>
    </location>
</feature>
<dbReference type="EMBL" id="JBGQPK010000045">
    <property type="protein sequence ID" value="MFL2029885.1"/>
    <property type="molecule type" value="Genomic_DNA"/>
</dbReference>
<keyword evidence="3" id="KW-0067">ATP-binding</keyword>
<evidence type="ECO:0000313" key="7">
    <source>
        <dbReference type="Proteomes" id="UP001625389"/>
    </source>
</evidence>
<keyword evidence="2" id="KW-0378">Hydrolase</keyword>
<dbReference type="Gene3D" id="2.40.100.10">
    <property type="entry name" value="Cyclophilin-like"/>
    <property type="match status" value="1"/>
</dbReference>
<feature type="domain" description="Carboxyltransferase" evidence="5">
    <location>
        <begin position="24"/>
        <end position="304"/>
    </location>
</feature>
<keyword evidence="1" id="KW-0547">Nucleotide-binding</keyword>
<dbReference type="SMART" id="SM00797">
    <property type="entry name" value="AHS2"/>
    <property type="match status" value="1"/>
</dbReference>
<evidence type="ECO:0000259" key="5">
    <source>
        <dbReference type="SMART" id="SM00797"/>
    </source>
</evidence>
<dbReference type="Proteomes" id="UP001625389">
    <property type="component" value="Unassembled WGS sequence"/>
</dbReference>
<name>A0ABW8UGF1_9LACO</name>
<dbReference type="SUPFAM" id="SSF50891">
    <property type="entry name" value="Cyclophilin-like"/>
    <property type="match status" value="1"/>
</dbReference>
<accession>A0ABW8UGF1</accession>
<sequence length="338" mass="35902">MSVTILAGGLLTTVQDAGRVTQQASGFGVAGVMDPWAFRLANLLVDNSPQAAVLEMTSVGPDLQFNQDCVVAITGATGQATLNGQPLPFYQAQLVLRGQRLAIKRLTNGVRSYLAVAGGFMVPKVMGSRSTSTRYQLGGFHGRPLQSGDVLPLKSSTAYVSDYGNRHLPIPTYAAAQITVNVTPGPQFDQFGQAVQQVFTQATFTVSNAADRMGYRLTGAKLKVAQTGNLLSEGTFFGGIQVPQNGDPIILLADRQTTGGYPVIAVIASVDLPLIAQLQPGMTIKFKLISIAAAQQLIEAQRNKLTLLKQQVGQASEQDLSPRLAATRIARLFNGSSR</sequence>
<dbReference type="InterPro" id="IPR029000">
    <property type="entry name" value="Cyclophilin-like_dom_sf"/>
</dbReference>
<dbReference type="PANTHER" id="PTHR43309">
    <property type="entry name" value="5-OXOPROLINASE SUBUNIT C"/>
    <property type="match status" value="1"/>
</dbReference>
<protein>
    <submittedName>
        <fullName evidence="6">Biotin-dependent carboxyltransferase family protein</fullName>
    </submittedName>
</protein>
<dbReference type="InterPro" id="IPR052708">
    <property type="entry name" value="PxpC"/>
</dbReference>
<reference evidence="6 7" key="1">
    <citation type="submission" date="2024-08" db="EMBL/GenBank/DDBJ databases">
        <authorList>
            <person name="Arias E."/>
        </authorList>
    </citation>
    <scope>NUCLEOTIDE SEQUENCE [LARGE SCALE GENOMIC DNA]</scope>
    <source>
        <strain evidence="6 7">FAM 25317</strain>
    </source>
</reference>
<keyword evidence="7" id="KW-1185">Reference proteome</keyword>
<keyword evidence="4" id="KW-0175">Coiled coil</keyword>
<evidence type="ECO:0000256" key="4">
    <source>
        <dbReference type="SAM" id="Coils"/>
    </source>
</evidence>